<evidence type="ECO:0008006" key="2">
    <source>
        <dbReference type="Google" id="ProtNLM"/>
    </source>
</evidence>
<protein>
    <recommendedName>
        <fullName evidence="2">Tryptophan synthase beta chain-like PALP domain-containing protein</fullName>
    </recommendedName>
</protein>
<dbReference type="InterPro" id="IPR036052">
    <property type="entry name" value="TrpB-like_PALP_sf"/>
</dbReference>
<dbReference type="Gene3D" id="3.40.50.1100">
    <property type="match status" value="2"/>
</dbReference>
<sequence>MIDLTQNEAQIRKNAAHCRERNIRLPTFREMKNPENISGKIRNEMNSIGLWDMHPRNLYRVSWKNEPVSEGGGYGPVNAMVIPKEITGVKANIIGLVGKWFPTGAHKVGATYGCIAPALVTGQFDPSSTKAVWPSTGNYCRGGAYISSLLGCESVAILPEGMSRERFEWLQKVAGEIIATPGTESNVK</sequence>
<dbReference type="SUPFAM" id="SSF53686">
    <property type="entry name" value="Tryptophan synthase beta subunit-like PLP-dependent enzymes"/>
    <property type="match status" value="1"/>
</dbReference>
<reference evidence="1" key="1">
    <citation type="submission" date="2018-05" db="EMBL/GenBank/DDBJ databases">
        <authorList>
            <person name="Lanie J.A."/>
            <person name="Ng W.-L."/>
            <person name="Kazmierczak K.M."/>
            <person name="Andrzejewski T.M."/>
            <person name="Davidsen T.M."/>
            <person name="Wayne K.J."/>
            <person name="Tettelin H."/>
            <person name="Glass J.I."/>
            <person name="Rusch D."/>
            <person name="Podicherti R."/>
            <person name="Tsui H.-C.T."/>
            <person name="Winkler M.E."/>
        </authorList>
    </citation>
    <scope>NUCLEOTIDE SEQUENCE</scope>
</reference>
<evidence type="ECO:0000313" key="1">
    <source>
        <dbReference type="EMBL" id="SVD47567.1"/>
    </source>
</evidence>
<gene>
    <name evidence="1" type="ORF">METZ01_LOCUS400421</name>
</gene>
<feature type="non-terminal residue" evidence="1">
    <location>
        <position position="188"/>
    </location>
</feature>
<dbReference type="EMBL" id="UINC01153064">
    <property type="protein sequence ID" value="SVD47567.1"/>
    <property type="molecule type" value="Genomic_DNA"/>
</dbReference>
<name>A0A382VM04_9ZZZZ</name>
<proteinExistence type="predicted"/>
<accession>A0A382VM04</accession>
<dbReference type="AlphaFoldDB" id="A0A382VM04"/>
<organism evidence="1">
    <name type="scientific">marine metagenome</name>
    <dbReference type="NCBI Taxonomy" id="408172"/>
    <lineage>
        <taxon>unclassified sequences</taxon>
        <taxon>metagenomes</taxon>
        <taxon>ecological metagenomes</taxon>
    </lineage>
</organism>